<dbReference type="GO" id="GO:0033072">
    <property type="term" value="P:vancomycin biosynthetic process"/>
    <property type="evidence" value="ECO:0007669"/>
    <property type="project" value="UniProtKB-ARBA"/>
</dbReference>
<dbReference type="InterPro" id="IPR010610">
    <property type="entry name" value="EryCIII-like_C"/>
</dbReference>
<feature type="domain" description="Glycosyltransferase family 28 N-terminal" evidence="2">
    <location>
        <begin position="3"/>
        <end position="56"/>
    </location>
</feature>
<feature type="domain" description="Erythromycin biosynthesis protein CIII-like C-terminal" evidence="3">
    <location>
        <begin position="284"/>
        <end position="361"/>
    </location>
</feature>
<dbReference type="RefSeq" id="WP_077342919.1">
    <property type="nucleotide sequence ID" value="NZ_CP019605.1"/>
</dbReference>
<dbReference type="GO" id="GO:0008194">
    <property type="term" value="F:UDP-glycosyltransferase activity"/>
    <property type="evidence" value="ECO:0007669"/>
    <property type="project" value="InterPro"/>
</dbReference>
<protein>
    <submittedName>
        <fullName evidence="4">Uncharacterized protein</fullName>
    </submittedName>
</protein>
<dbReference type="InterPro" id="IPR002213">
    <property type="entry name" value="UDP_glucos_trans"/>
</dbReference>
<evidence type="ECO:0000259" key="3">
    <source>
        <dbReference type="Pfam" id="PF06722"/>
    </source>
</evidence>
<dbReference type="AlphaFoldDB" id="A0A1Q2CGH5"/>
<gene>
    <name evidence="4" type="ORF">RPIT_10355</name>
</gene>
<proteinExistence type="predicted"/>
<dbReference type="Pfam" id="PF03033">
    <property type="entry name" value="Glyco_transf_28"/>
    <property type="match status" value="1"/>
</dbReference>
<feature type="compositionally biased region" description="Low complexity" evidence="1">
    <location>
        <begin position="428"/>
        <end position="444"/>
    </location>
</feature>
<name>A0A1Q2CGH5_9ACTN</name>
<dbReference type="Pfam" id="PF06722">
    <property type="entry name" value="EryCIII-like_C"/>
    <property type="match status" value="1"/>
</dbReference>
<accession>A0A1Q2CGH5</accession>
<dbReference type="SUPFAM" id="SSF53756">
    <property type="entry name" value="UDP-Glycosyltransferase/glycogen phosphorylase"/>
    <property type="match status" value="1"/>
</dbReference>
<sequence length="444" mass="46040">MRVALSALGSAGDVAPVVAIGSTLRMRGHDVRVVALEEYAPLVERAGLHLEAVPGGASTLWPDISWLRGLALAQPGVMYATMMTSFHSLAPHTNEALRRAADGVDVIVSGLVTRGAAAALAQATCADHLTVLFAPLLPASTTSSTALGLARGGRHVLRATSSAMWGLTRGLSAAHTADMTRRVGHRPESRSTLLLATSPVVSPPARQWPDGVEQVGWIPSVHGPAELPDEVREFLAGDGPTAVMTFGSCPVVSAQRDRRLFVEAARLAGVRLILTDGGAPVPGDDVLVTGPVSYEALLPQVSAVVHHGGAGTTYAALASGTPSVVVPHLGDQAYYARRVAELGAGPRGVPRWRVTAPILARRVLAALEMREGAQATARRLGPGTGARRIADLVEEGGSQPRRRERPTSQAARPASTPVQPSQLANGQRAADASPPASASRASST</sequence>
<dbReference type="OrthoDB" id="3253247at2"/>
<dbReference type="InterPro" id="IPR050426">
    <property type="entry name" value="Glycosyltransferase_28"/>
</dbReference>
<dbReference type="GO" id="GO:0005975">
    <property type="term" value="P:carbohydrate metabolic process"/>
    <property type="evidence" value="ECO:0007669"/>
    <property type="project" value="InterPro"/>
</dbReference>
<organism evidence="4 5">
    <name type="scientific">Tessaracoccus flavus</name>
    <dbReference type="NCBI Taxonomy" id="1610493"/>
    <lineage>
        <taxon>Bacteria</taxon>
        <taxon>Bacillati</taxon>
        <taxon>Actinomycetota</taxon>
        <taxon>Actinomycetes</taxon>
        <taxon>Propionibacteriales</taxon>
        <taxon>Propionibacteriaceae</taxon>
        <taxon>Tessaracoccus</taxon>
    </lineage>
</organism>
<dbReference type="EMBL" id="CP019605">
    <property type="protein sequence ID" value="AQP45145.1"/>
    <property type="molecule type" value="Genomic_DNA"/>
</dbReference>
<dbReference type="PANTHER" id="PTHR48050">
    <property type="entry name" value="STEROL 3-BETA-GLUCOSYLTRANSFERASE"/>
    <property type="match status" value="1"/>
</dbReference>
<dbReference type="KEGG" id="tfl:RPIT_10355"/>
<dbReference type="CDD" id="cd03784">
    <property type="entry name" value="GT1_Gtf-like"/>
    <property type="match status" value="1"/>
</dbReference>
<dbReference type="Gene3D" id="3.40.50.2000">
    <property type="entry name" value="Glycogen Phosphorylase B"/>
    <property type="match status" value="2"/>
</dbReference>
<dbReference type="GO" id="GO:0016758">
    <property type="term" value="F:hexosyltransferase activity"/>
    <property type="evidence" value="ECO:0007669"/>
    <property type="project" value="InterPro"/>
</dbReference>
<feature type="region of interest" description="Disordered" evidence="1">
    <location>
        <begin position="392"/>
        <end position="444"/>
    </location>
</feature>
<dbReference type="Proteomes" id="UP000188324">
    <property type="component" value="Chromosome"/>
</dbReference>
<reference evidence="4 5" key="1">
    <citation type="journal article" date="2016" name="Int. J. Syst. Evol. Microbiol.">
        <title>Tessaracoccus flavus sp. nov., isolated from the drainage system of a lindane-producing factory.</title>
        <authorList>
            <person name="Kumari R."/>
            <person name="Singh P."/>
            <person name="Schumann P."/>
            <person name="Lal R."/>
        </authorList>
    </citation>
    <scope>NUCLEOTIDE SEQUENCE [LARGE SCALE GENOMIC DNA]</scope>
    <source>
        <strain evidence="4 5">RP1T</strain>
    </source>
</reference>
<dbReference type="PANTHER" id="PTHR48050:SF13">
    <property type="entry name" value="STEROL 3-BETA-GLUCOSYLTRANSFERASE UGT80A2"/>
    <property type="match status" value="1"/>
</dbReference>
<dbReference type="STRING" id="1610493.RPIT_10355"/>
<keyword evidence="5" id="KW-1185">Reference proteome</keyword>
<evidence type="ECO:0000313" key="4">
    <source>
        <dbReference type="EMBL" id="AQP45145.1"/>
    </source>
</evidence>
<evidence type="ECO:0000313" key="5">
    <source>
        <dbReference type="Proteomes" id="UP000188324"/>
    </source>
</evidence>
<evidence type="ECO:0000259" key="2">
    <source>
        <dbReference type="Pfam" id="PF03033"/>
    </source>
</evidence>
<feature type="compositionally biased region" description="Polar residues" evidence="1">
    <location>
        <begin position="416"/>
        <end position="425"/>
    </location>
</feature>
<dbReference type="InterPro" id="IPR004276">
    <property type="entry name" value="GlycoTrans_28_N"/>
</dbReference>
<evidence type="ECO:0000256" key="1">
    <source>
        <dbReference type="SAM" id="MobiDB-lite"/>
    </source>
</evidence>